<feature type="compositionally biased region" description="Basic residues" evidence="1">
    <location>
        <begin position="56"/>
        <end position="68"/>
    </location>
</feature>
<organism evidence="2 3">
    <name type="scientific">Araneus ventricosus</name>
    <name type="common">Orbweaver spider</name>
    <name type="synonym">Epeira ventricosa</name>
    <dbReference type="NCBI Taxonomy" id="182803"/>
    <lineage>
        <taxon>Eukaryota</taxon>
        <taxon>Metazoa</taxon>
        <taxon>Ecdysozoa</taxon>
        <taxon>Arthropoda</taxon>
        <taxon>Chelicerata</taxon>
        <taxon>Arachnida</taxon>
        <taxon>Araneae</taxon>
        <taxon>Araneomorphae</taxon>
        <taxon>Entelegynae</taxon>
        <taxon>Araneoidea</taxon>
        <taxon>Araneidae</taxon>
        <taxon>Araneus</taxon>
    </lineage>
</organism>
<dbReference type="AlphaFoldDB" id="A0A4Y2BY09"/>
<accession>A0A4Y2BY09</accession>
<keyword evidence="3" id="KW-1185">Reference proteome</keyword>
<protein>
    <submittedName>
        <fullName evidence="2">Uncharacterized protein</fullName>
    </submittedName>
</protein>
<feature type="region of interest" description="Disordered" evidence="1">
    <location>
        <begin position="120"/>
        <end position="140"/>
    </location>
</feature>
<evidence type="ECO:0000256" key="1">
    <source>
        <dbReference type="SAM" id="MobiDB-lite"/>
    </source>
</evidence>
<dbReference type="Proteomes" id="UP000499080">
    <property type="component" value="Unassembled WGS sequence"/>
</dbReference>
<feature type="compositionally biased region" description="Polar residues" evidence="1">
    <location>
        <begin position="26"/>
        <end position="38"/>
    </location>
</feature>
<dbReference type="EMBL" id="BGPR01000127">
    <property type="protein sequence ID" value="GBL97131.1"/>
    <property type="molecule type" value="Genomic_DNA"/>
</dbReference>
<feature type="compositionally biased region" description="Polar residues" evidence="1">
    <location>
        <begin position="1"/>
        <end position="16"/>
    </location>
</feature>
<comment type="caution">
    <text evidence="2">The sequence shown here is derived from an EMBL/GenBank/DDBJ whole genome shotgun (WGS) entry which is preliminary data.</text>
</comment>
<name>A0A4Y2BY09_ARAVE</name>
<sequence>MHAIQSTRPLSTSTRTWAGKGGVCEKSTNQRQRSQGNRLSVLGTSDPELANQGHAMSKHSRARSHHSLHITDPHWATPLPDPTGPIINTALPGSRNTSSPTPLGHRKVLQPGSGCQIFNTINSQSPPNQRNKHCASTASY</sequence>
<evidence type="ECO:0000313" key="3">
    <source>
        <dbReference type="Proteomes" id="UP000499080"/>
    </source>
</evidence>
<proteinExistence type="predicted"/>
<evidence type="ECO:0000313" key="2">
    <source>
        <dbReference type="EMBL" id="GBL97131.1"/>
    </source>
</evidence>
<reference evidence="2 3" key="1">
    <citation type="journal article" date="2019" name="Sci. Rep.">
        <title>Orb-weaving spider Araneus ventricosus genome elucidates the spidroin gene catalogue.</title>
        <authorList>
            <person name="Kono N."/>
            <person name="Nakamura H."/>
            <person name="Ohtoshi R."/>
            <person name="Moran D.A.P."/>
            <person name="Shinohara A."/>
            <person name="Yoshida Y."/>
            <person name="Fujiwara M."/>
            <person name="Mori M."/>
            <person name="Tomita M."/>
            <person name="Arakawa K."/>
        </authorList>
    </citation>
    <scope>NUCLEOTIDE SEQUENCE [LARGE SCALE GENOMIC DNA]</scope>
</reference>
<feature type="region of interest" description="Disordered" evidence="1">
    <location>
        <begin position="1"/>
        <end position="108"/>
    </location>
</feature>
<gene>
    <name evidence="2" type="ORF">AVEN_144580_1</name>
</gene>